<comment type="caution">
    <text evidence="1">The sequence shown here is derived from an EMBL/GenBank/DDBJ whole genome shotgun (WGS) entry which is preliminary data.</text>
</comment>
<keyword evidence="2" id="KW-1185">Reference proteome</keyword>
<name>A0A226DU65_FOLCA</name>
<sequence>MGIHHPVVFCHLPVESHMTTALVVYALPPADIARRDDYLIAISRMLNQLAGQLVKLSFSFHMQQETSLSNVLGGPHNFDTATQSNFRLPRMMSKLQLFRNDLVDIFQCADDLLESMPALETLLIGGTIRKARYVEEIVQNICHARKIWPNLRNLRIIELHDPQLLEGLKTAFPNLVRLQLETYYRTDFRREVSKMEYPEEIGDVIKILLDCKELFTQLKTLQIKHYGLWSRADFDLTEDEIDLFKQLLIAMNGMDEVKICQVYLCDKAAETMLAFMKAIKMSTSRRSSDVTKNRETDQIAKIDTSKPESKQWKYSSIKEKRQAEIAILAMASVFGGQKDFCFWTLWLRKRRYLVLIMPRFRKINPSRCGETIKTKVAWLAKTLTTTLRVTNPKVNRMPFQAKKHQNYFIPHTVYPWPLVTTTYFDILKKTSGGGDFADRPGEISSFDFFRKPFIKPG</sequence>
<accession>A0A226DU65</accession>
<protein>
    <submittedName>
        <fullName evidence="1">Uncharacterized protein</fullName>
    </submittedName>
</protein>
<dbReference type="AlphaFoldDB" id="A0A226DU65"/>
<evidence type="ECO:0000313" key="2">
    <source>
        <dbReference type="Proteomes" id="UP000198287"/>
    </source>
</evidence>
<organism evidence="1 2">
    <name type="scientific">Folsomia candida</name>
    <name type="common">Springtail</name>
    <dbReference type="NCBI Taxonomy" id="158441"/>
    <lineage>
        <taxon>Eukaryota</taxon>
        <taxon>Metazoa</taxon>
        <taxon>Ecdysozoa</taxon>
        <taxon>Arthropoda</taxon>
        <taxon>Hexapoda</taxon>
        <taxon>Collembola</taxon>
        <taxon>Entomobryomorpha</taxon>
        <taxon>Isotomoidea</taxon>
        <taxon>Isotomidae</taxon>
        <taxon>Proisotominae</taxon>
        <taxon>Folsomia</taxon>
    </lineage>
</organism>
<gene>
    <name evidence="1" type="ORF">Fcan01_16187</name>
</gene>
<dbReference type="Proteomes" id="UP000198287">
    <property type="component" value="Unassembled WGS sequence"/>
</dbReference>
<proteinExistence type="predicted"/>
<reference evidence="1 2" key="1">
    <citation type="submission" date="2015-12" db="EMBL/GenBank/DDBJ databases">
        <title>The genome of Folsomia candida.</title>
        <authorList>
            <person name="Faddeeva A."/>
            <person name="Derks M.F."/>
            <person name="Anvar Y."/>
            <person name="Smit S."/>
            <person name="Van Straalen N."/>
            <person name="Roelofs D."/>
        </authorList>
    </citation>
    <scope>NUCLEOTIDE SEQUENCE [LARGE SCALE GENOMIC DNA]</scope>
    <source>
        <strain evidence="1 2">VU population</strain>
        <tissue evidence="1">Whole body</tissue>
    </source>
</reference>
<evidence type="ECO:0000313" key="1">
    <source>
        <dbReference type="EMBL" id="OXA48773.1"/>
    </source>
</evidence>
<dbReference type="EMBL" id="LNIX01000011">
    <property type="protein sequence ID" value="OXA48773.1"/>
    <property type="molecule type" value="Genomic_DNA"/>
</dbReference>